<dbReference type="Proteomes" id="UP001162164">
    <property type="component" value="Unassembled WGS sequence"/>
</dbReference>
<dbReference type="EMBL" id="JAPWTJ010002958">
    <property type="protein sequence ID" value="KAJ8963840.1"/>
    <property type="molecule type" value="Genomic_DNA"/>
</dbReference>
<gene>
    <name evidence="1" type="ORF">NQ317_018470</name>
</gene>
<name>A0ABQ9ISW2_9CUCU</name>
<evidence type="ECO:0000313" key="2">
    <source>
        <dbReference type="Proteomes" id="UP001162164"/>
    </source>
</evidence>
<reference evidence="1" key="1">
    <citation type="journal article" date="2023" name="Insect Mol. Biol.">
        <title>Genome sequencing provides insights into the evolution of gene families encoding plant cell wall-degrading enzymes in longhorned beetles.</title>
        <authorList>
            <person name="Shin N.R."/>
            <person name="Okamura Y."/>
            <person name="Kirsch R."/>
            <person name="Pauchet Y."/>
        </authorList>
    </citation>
    <scope>NUCLEOTIDE SEQUENCE</scope>
    <source>
        <strain evidence="1">MMC_N1</strain>
    </source>
</reference>
<evidence type="ECO:0000313" key="1">
    <source>
        <dbReference type="EMBL" id="KAJ8963840.1"/>
    </source>
</evidence>
<proteinExistence type="predicted"/>
<comment type="caution">
    <text evidence="1">The sequence shown here is derived from an EMBL/GenBank/DDBJ whole genome shotgun (WGS) entry which is preliminary data.</text>
</comment>
<organism evidence="1 2">
    <name type="scientific">Molorchus minor</name>
    <dbReference type="NCBI Taxonomy" id="1323400"/>
    <lineage>
        <taxon>Eukaryota</taxon>
        <taxon>Metazoa</taxon>
        <taxon>Ecdysozoa</taxon>
        <taxon>Arthropoda</taxon>
        <taxon>Hexapoda</taxon>
        <taxon>Insecta</taxon>
        <taxon>Pterygota</taxon>
        <taxon>Neoptera</taxon>
        <taxon>Endopterygota</taxon>
        <taxon>Coleoptera</taxon>
        <taxon>Polyphaga</taxon>
        <taxon>Cucujiformia</taxon>
        <taxon>Chrysomeloidea</taxon>
        <taxon>Cerambycidae</taxon>
        <taxon>Lamiinae</taxon>
        <taxon>Monochamini</taxon>
        <taxon>Molorchus</taxon>
    </lineage>
</organism>
<sequence>MPEYKTTQGKLDVRNCNIHRDFCEPRRRRQAAIFVPGTNGIAELPFGPLTDGDTDADWQKVAIFVK</sequence>
<protein>
    <submittedName>
        <fullName evidence="1">Uncharacterized protein</fullName>
    </submittedName>
</protein>
<accession>A0ABQ9ISW2</accession>
<keyword evidence="2" id="KW-1185">Reference proteome</keyword>